<evidence type="ECO:0000256" key="2">
    <source>
        <dbReference type="PIRSR" id="PIRSR016184-1"/>
    </source>
</evidence>
<proteinExistence type="inferred from homology"/>
<dbReference type="NCBIfam" id="TIGR00654">
    <property type="entry name" value="PhzF_family"/>
    <property type="match status" value="1"/>
</dbReference>
<dbReference type="GO" id="GO:0016853">
    <property type="term" value="F:isomerase activity"/>
    <property type="evidence" value="ECO:0007669"/>
    <property type="project" value="TreeGrafter"/>
</dbReference>
<dbReference type="PIRSF" id="PIRSF016184">
    <property type="entry name" value="PhzC_PhzF"/>
    <property type="match status" value="1"/>
</dbReference>
<dbReference type="Pfam" id="PF02567">
    <property type="entry name" value="PhzC-PhzF"/>
    <property type="match status" value="1"/>
</dbReference>
<dbReference type="RefSeq" id="WP_227119231.1">
    <property type="nucleotide sequence ID" value="NZ_LT598928.1"/>
</dbReference>
<sequence length="283" mass="31134">MQYYHADVFCKEPMTGNGLTVFIAKAFPQSAVMQRISREFRQFETIFLVRRGDAAFDARIFTVEEELDFAGHPILGAAAAVQHEFLQEASSTVLFNLNSKQVSVFCTAQGDFYDCCMDQGPAEFICAPEPEEYAHFLRPLNLAPHNVAAGFPLEVVSTGLPYLLVPLASGLDQARILVVDYESRLAQVGAKFAYVFDASAVEGRTWDNAGLAEDVATGSAAGPVGAYLYKHNRFSPTQEILLRQGRFVGRDSEISIRRDKASGNMLVSGQVRLLVRGECMQGM</sequence>
<dbReference type="SUPFAM" id="SSF54506">
    <property type="entry name" value="Diaminopimelate epimerase-like"/>
    <property type="match status" value="1"/>
</dbReference>
<evidence type="ECO:0000256" key="1">
    <source>
        <dbReference type="ARBA" id="ARBA00008270"/>
    </source>
</evidence>
<protein>
    <submittedName>
        <fullName evidence="3">Phenazine biosynthesis protein PhzF family</fullName>
    </submittedName>
</protein>
<dbReference type="PANTHER" id="PTHR13774">
    <property type="entry name" value="PHENAZINE BIOSYNTHESIS PROTEIN"/>
    <property type="match status" value="1"/>
</dbReference>
<evidence type="ECO:0000313" key="3">
    <source>
        <dbReference type="EMBL" id="SBW11524.1"/>
    </source>
</evidence>
<dbReference type="InterPro" id="IPR003719">
    <property type="entry name" value="Phenazine_PhzF-like"/>
</dbReference>
<name>A0A212KIJ6_9BACT</name>
<dbReference type="GO" id="GO:0005737">
    <property type="term" value="C:cytoplasm"/>
    <property type="evidence" value="ECO:0007669"/>
    <property type="project" value="TreeGrafter"/>
</dbReference>
<comment type="similarity">
    <text evidence="1">Belongs to the PhzF family.</text>
</comment>
<dbReference type="Gene3D" id="3.10.310.10">
    <property type="entry name" value="Diaminopimelate Epimerase, Chain A, domain 1"/>
    <property type="match status" value="2"/>
</dbReference>
<dbReference type="EMBL" id="FLUP01000002">
    <property type="protein sequence ID" value="SBW11524.1"/>
    <property type="molecule type" value="Genomic_DNA"/>
</dbReference>
<dbReference type="PANTHER" id="PTHR13774:SF32">
    <property type="entry name" value="ANTISENSE-ENHANCING SEQUENCE 1"/>
    <property type="match status" value="1"/>
</dbReference>
<organism evidence="3">
    <name type="scientific">uncultured Desulfovibrio sp</name>
    <dbReference type="NCBI Taxonomy" id="167968"/>
    <lineage>
        <taxon>Bacteria</taxon>
        <taxon>Pseudomonadati</taxon>
        <taxon>Thermodesulfobacteriota</taxon>
        <taxon>Desulfovibrionia</taxon>
        <taxon>Desulfovibrionales</taxon>
        <taxon>Desulfovibrionaceae</taxon>
        <taxon>Desulfovibrio</taxon>
        <taxon>environmental samples</taxon>
    </lineage>
</organism>
<accession>A0A212KIJ6</accession>
<gene>
    <name evidence="3" type="ORF">KM92DES2_20101</name>
</gene>
<reference evidence="3" key="1">
    <citation type="submission" date="2016-04" db="EMBL/GenBank/DDBJ databases">
        <authorList>
            <person name="Evans L.H."/>
            <person name="Alamgir A."/>
            <person name="Owens N."/>
            <person name="Weber N.D."/>
            <person name="Virtaneva K."/>
            <person name="Barbian K."/>
            <person name="Babar A."/>
            <person name="Rosenke K."/>
        </authorList>
    </citation>
    <scope>NUCLEOTIDE SEQUENCE</scope>
    <source>
        <strain evidence="3">92-2</strain>
    </source>
</reference>
<dbReference type="AlphaFoldDB" id="A0A212KIJ6"/>
<feature type="active site" evidence="2">
    <location>
        <position position="44"/>
    </location>
</feature>